<dbReference type="EMBL" id="JAACNH010000370">
    <property type="protein sequence ID" value="KAG8431095.1"/>
    <property type="molecule type" value="Genomic_DNA"/>
</dbReference>
<accession>A0A8T2IDN1</accession>
<protein>
    <submittedName>
        <fullName evidence="13">Uncharacterized protein</fullName>
    </submittedName>
</protein>
<dbReference type="GO" id="GO:0045087">
    <property type="term" value="P:innate immune response"/>
    <property type="evidence" value="ECO:0007669"/>
    <property type="project" value="UniProtKB-KW"/>
</dbReference>
<dbReference type="Gene3D" id="2.60.120.920">
    <property type="match status" value="1"/>
</dbReference>
<dbReference type="PROSITE" id="PS50089">
    <property type="entry name" value="ZF_RING_2"/>
    <property type="match status" value="1"/>
</dbReference>
<evidence type="ECO:0000256" key="3">
    <source>
        <dbReference type="ARBA" id="ARBA00022771"/>
    </source>
</evidence>
<dbReference type="GO" id="GO:0008270">
    <property type="term" value="F:zinc ion binding"/>
    <property type="evidence" value="ECO:0007669"/>
    <property type="project" value="UniProtKB-KW"/>
</dbReference>
<dbReference type="InterPro" id="IPR013320">
    <property type="entry name" value="ConA-like_dom_sf"/>
</dbReference>
<dbReference type="InterPro" id="IPR003877">
    <property type="entry name" value="SPRY_dom"/>
</dbReference>
<organism evidence="13 14">
    <name type="scientific">Hymenochirus boettgeri</name>
    <name type="common">Congo dwarf clawed frog</name>
    <dbReference type="NCBI Taxonomy" id="247094"/>
    <lineage>
        <taxon>Eukaryota</taxon>
        <taxon>Metazoa</taxon>
        <taxon>Chordata</taxon>
        <taxon>Craniata</taxon>
        <taxon>Vertebrata</taxon>
        <taxon>Euteleostomi</taxon>
        <taxon>Amphibia</taxon>
        <taxon>Batrachia</taxon>
        <taxon>Anura</taxon>
        <taxon>Pipoidea</taxon>
        <taxon>Pipidae</taxon>
        <taxon>Pipinae</taxon>
        <taxon>Hymenochirus</taxon>
    </lineage>
</organism>
<feature type="domain" description="RING-type" evidence="10">
    <location>
        <begin position="12"/>
        <end position="56"/>
    </location>
</feature>
<name>A0A8T2IDN1_9PIPI</name>
<reference evidence="13" key="1">
    <citation type="thesis" date="2020" institute="ProQuest LLC" country="789 East Eisenhower Parkway, Ann Arbor, MI, USA">
        <title>Comparative Genomics and Chromosome Evolution.</title>
        <authorList>
            <person name="Mudd A.B."/>
        </authorList>
    </citation>
    <scope>NUCLEOTIDE SEQUENCE</scope>
    <source>
        <strain evidence="13">Female2</strain>
        <tissue evidence="13">Blood</tissue>
    </source>
</reference>
<keyword evidence="1" id="KW-0399">Innate immunity</keyword>
<dbReference type="SMART" id="SM00336">
    <property type="entry name" value="BBOX"/>
    <property type="match status" value="2"/>
</dbReference>
<dbReference type="Pfam" id="PF00643">
    <property type="entry name" value="zf-B_box"/>
    <property type="match status" value="2"/>
</dbReference>
<feature type="domain" description="B box-type" evidence="11">
    <location>
        <begin position="307"/>
        <end position="348"/>
    </location>
</feature>
<dbReference type="InterPro" id="IPR001841">
    <property type="entry name" value="Znf_RING"/>
</dbReference>
<evidence type="ECO:0000256" key="6">
    <source>
        <dbReference type="ARBA" id="ARBA00022859"/>
    </source>
</evidence>
<feature type="region of interest" description="Disordered" evidence="9">
    <location>
        <begin position="146"/>
        <end position="175"/>
    </location>
</feature>
<feature type="region of interest" description="Disordered" evidence="9">
    <location>
        <begin position="371"/>
        <end position="393"/>
    </location>
</feature>
<keyword evidence="14" id="KW-1185">Reference proteome</keyword>
<dbReference type="SUPFAM" id="SSF57850">
    <property type="entry name" value="RING/U-box"/>
    <property type="match status" value="1"/>
</dbReference>
<dbReference type="CDD" id="cd12891">
    <property type="entry name" value="SPRY_PRY_C-I_2"/>
    <property type="match status" value="1"/>
</dbReference>
<dbReference type="Proteomes" id="UP000812440">
    <property type="component" value="Unassembled WGS sequence"/>
</dbReference>
<evidence type="ECO:0000259" key="11">
    <source>
        <dbReference type="PROSITE" id="PS50119"/>
    </source>
</evidence>
<dbReference type="InterPro" id="IPR000315">
    <property type="entry name" value="Znf_B-box"/>
</dbReference>
<evidence type="ECO:0000259" key="12">
    <source>
        <dbReference type="PROSITE" id="PS50188"/>
    </source>
</evidence>
<dbReference type="Pfam" id="PF13765">
    <property type="entry name" value="PRY"/>
    <property type="match status" value="1"/>
</dbReference>
<evidence type="ECO:0000256" key="2">
    <source>
        <dbReference type="ARBA" id="ARBA00022723"/>
    </source>
</evidence>
<dbReference type="Pfam" id="PF13445">
    <property type="entry name" value="zf-RING_UBOX"/>
    <property type="match status" value="1"/>
</dbReference>
<keyword evidence="6" id="KW-0391">Immunity</keyword>
<evidence type="ECO:0000259" key="10">
    <source>
        <dbReference type="PROSITE" id="PS50089"/>
    </source>
</evidence>
<dbReference type="PROSITE" id="PS00518">
    <property type="entry name" value="ZF_RING_1"/>
    <property type="match status" value="1"/>
</dbReference>
<dbReference type="Gene3D" id="3.30.40.10">
    <property type="entry name" value="Zinc/RING finger domain, C3HC4 (zinc finger)"/>
    <property type="match status" value="1"/>
</dbReference>
<feature type="compositionally biased region" description="Basic and acidic residues" evidence="9">
    <location>
        <begin position="146"/>
        <end position="174"/>
    </location>
</feature>
<evidence type="ECO:0000313" key="13">
    <source>
        <dbReference type="EMBL" id="KAG8431095.1"/>
    </source>
</evidence>
<dbReference type="PANTHER" id="PTHR25465:SF41">
    <property type="entry name" value="E3 UBIQUITIN-PROTEIN LIGASE RNF135"/>
    <property type="match status" value="1"/>
</dbReference>
<keyword evidence="4" id="KW-0833">Ubl conjugation pathway</keyword>
<dbReference type="InterPro" id="IPR001870">
    <property type="entry name" value="B30.2/SPRY"/>
</dbReference>
<keyword evidence="7" id="KW-0175">Coiled coil</keyword>
<evidence type="ECO:0000256" key="9">
    <source>
        <dbReference type="SAM" id="MobiDB-lite"/>
    </source>
</evidence>
<dbReference type="Gene3D" id="3.30.160.60">
    <property type="entry name" value="Classic Zinc Finger"/>
    <property type="match status" value="2"/>
</dbReference>
<evidence type="ECO:0000256" key="5">
    <source>
        <dbReference type="ARBA" id="ARBA00022833"/>
    </source>
</evidence>
<sequence length="694" mass="78611">MASADLRDELSCSICTDIYTDPVTLPCGHNYCQGCIGKHWDWQEEVNEDPSCPECRRRYRRRTELVRNLRLCNIAERFHSTHPEHHGTGDRNCPVHNDLLKYYCYVDGVCVCASCGLVGDHRGHKVELLGEASEKKKEKLRNVLDKLTSEREETEKRVQSLQENRREGPERAAGDTETVTALFRDIREQLEALEKRVLSEISRQEDEFSLTLTDLIQQLEIKNNELSRKIHHIEELCSMADPLTVLQDQESDGAAICGAEGGDNEDRERDDMKVPGIWDMGLISETLLTGLAGIVTGVKGKIYGQEVTDINCSLHHEFLKYYCNVDGVCVCVSCCLAGDHRGHKVELLGEASEKKKEKLRNVLDKLTSEREETEKRVQSLQENRREGQERAAGDTETVTALLRDIREQLEALEKRVLSEISRQEDEFSLTLTDLIQQLEIKNNELSRKIHHIEELCSMADPLTVLQDQESDGAAICGAEGGDNEDRERDDMKVPGIWDVDLISETLLTGLAGIVTGVKGKIYRQGVTDMLLDINTASNNVSISGDRKTVTFSHTDQHYPSAPGRFQYRQVLTTRSFPSGRHHWDVEGSESGYWGVGVSYPSIERGGDQSWIGDNNKSWCLYRRYNNNYIVIHNSNYIKLPHVPSSNRIRISLDYEAGRLSCYELSDPIRHLHTFTAPFTEPLHGAFGVFDEGTW</sequence>
<dbReference type="SMART" id="SM00449">
    <property type="entry name" value="SPRY"/>
    <property type="match status" value="1"/>
</dbReference>
<keyword evidence="2" id="KW-0479">Metal-binding</keyword>
<dbReference type="CDD" id="cd16597">
    <property type="entry name" value="RING-HC_TRIM25_C-IV"/>
    <property type="match status" value="1"/>
</dbReference>
<gene>
    <name evidence="13" type="ORF">GDO86_019435</name>
</gene>
<dbReference type="SMART" id="SM00589">
    <property type="entry name" value="PRY"/>
    <property type="match status" value="1"/>
</dbReference>
<dbReference type="InterPro" id="IPR006574">
    <property type="entry name" value="PRY"/>
</dbReference>
<dbReference type="InterPro" id="IPR017907">
    <property type="entry name" value="Znf_RING_CS"/>
</dbReference>
<feature type="domain" description="B box-type" evidence="11">
    <location>
        <begin position="88"/>
        <end position="129"/>
    </location>
</feature>
<dbReference type="InterPro" id="IPR051051">
    <property type="entry name" value="E3_ubiq-ligase_TRIM/RNF"/>
</dbReference>
<dbReference type="SMART" id="SM00184">
    <property type="entry name" value="RING"/>
    <property type="match status" value="1"/>
</dbReference>
<dbReference type="InterPro" id="IPR013083">
    <property type="entry name" value="Znf_RING/FYVE/PHD"/>
</dbReference>
<dbReference type="PRINTS" id="PR01407">
    <property type="entry name" value="BUTYPHLNCDUF"/>
</dbReference>
<dbReference type="InterPro" id="IPR027370">
    <property type="entry name" value="Znf-RING_euk"/>
</dbReference>
<dbReference type="InterPro" id="IPR043136">
    <property type="entry name" value="B30.2/SPRY_sf"/>
</dbReference>
<dbReference type="PROSITE" id="PS50188">
    <property type="entry name" value="B302_SPRY"/>
    <property type="match status" value="1"/>
</dbReference>
<dbReference type="GO" id="GO:0005737">
    <property type="term" value="C:cytoplasm"/>
    <property type="evidence" value="ECO:0007669"/>
    <property type="project" value="UniProtKB-ARBA"/>
</dbReference>
<dbReference type="SUPFAM" id="SSF57845">
    <property type="entry name" value="B-box zinc-binding domain"/>
    <property type="match status" value="2"/>
</dbReference>
<dbReference type="SMART" id="SM00502">
    <property type="entry name" value="BBC"/>
    <property type="match status" value="2"/>
</dbReference>
<dbReference type="OrthoDB" id="6105938at2759"/>
<evidence type="ECO:0000256" key="1">
    <source>
        <dbReference type="ARBA" id="ARBA00022588"/>
    </source>
</evidence>
<keyword evidence="3 8" id="KW-0863">Zinc-finger</keyword>
<dbReference type="CDD" id="cd19769">
    <property type="entry name" value="Bbox2_TRIM16-like"/>
    <property type="match status" value="2"/>
</dbReference>
<evidence type="ECO:0000256" key="7">
    <source>
        <dbReference type="ARBA" id="ARBA00023054"/>
    </source>
</evidence>
<dbReference type="AlphaFoldDB" id="A0A8T2IDN1"/>
<evidence type="ECO:0000256" key="4">
    <source>
        <dbReference type="ARBA" id="ARBA00022786"/>
    </source>
</evidence>
<comment type="caution">
    <text evidence="13">The sequence shown here is derived from an EMBL/GenBank/DDBJ whole genome shotgun (WGS) entry which is preliminary data.</text>
</comment>
<evidence type="ECO:0000313" key="14">
    <source>
        <dbReference type="Proteomes" id="UP000812440"/>
    </source>
</evidence>
<keyword evidence="5" id="KW-0862">Zinc</keyword>
<dbReference type="InterPro" id="IPR003649">
    <property type="entry name" value="Bbox_C"/>
</dbReference>
<dbReference type="Pfam" id="PF00622">
    <property type="entry name" value="SPRY"/>
    <property type="match status" value="1"/>
</dbReference>
<dbReference type="PANTHER" id="PTHR25465">
    <property type="entry name" value="B-BOX DOMAIN CONTAINING"/>
    <property type="match status" value="1"/>
</dbReference>
<dbReference type="InterPro" id="IPR003879">
    <property type="entry name" value="Butyrophylin_SPRY"/>
</dbReference>
<dbReference type="SUPFAM" id="SSF49899">
    <property type="entry name" value="Concanavalin A-like lectins/glucanases"/>
    <property type="match status" value="1"/>
</dbReference>
<feature type="domain" description="B30.2/SPRY" evidence="12">
    <location>
        <begin position="509"/>
        <end position="694"/>
    </location>
</feature>
<evidence type="ECO:0000256" key="8">
    <source>
        <dbReference type="PROSITE-ProRule" id="PRU00024"/>
    </source>
</evidence>
<proteinExistence type="predicted"/>
<dbReference type="PROSITE" id="PS50119">
    <property type="entry name" value="ZF_BBOX"/>
    <property type="match status" value="2"/>
</dbReference>
<feature type="non-terminal residue" evidence="13">
    <location>
        <position position="694"/>
    </location>
</feature>